<comment type="caution">
    <text evidence="1">The sequence shown here is derived from an EMBL/GenBank/DDBJ whole genome shotgun (WGS) entry which is preliminary data.</text>
</comment>
<gene>
    <name evidence="1" type="ORF">DX927_23065</name>
</gene>
<reference evidence="1 2" key="1">
    <citation type="submission" date="2018-08" db="EMBL/GenBank/DDBJ databases">
        <title>Bacillus phenotypic plasticity.</title>
        <authorList>
            <person name="Hurtado E."/>
        </authorList>
    </citation>
    <scope>NUCLEOTIDE SEQUENCE [LARGE SCALE GENOMIC DNA]</scope>
    <source>
        <strain evidence="1 2">427</strain>
    </source>
</reference>
<accession>A0A5M8RED2</accession>
<dbReference type="AlphaFoldDB" id="A0A5M8RED2"/>
<name>A0A5M8RED2_9BACI</name>
<dbReference type="Proteomes" id="UP000324326">
    <property type="component" value="Unassembled WGS sequence"/>
</dbReference>
<protein>
    <submittedName>
        <fullName evidence="1">Uncharacterized protein</fullName>
    </submittedName>
</protein>
<proteinExistence type="predicted"/>
<evidence type="ECO:0000313" key="1">
    <source>
        <dbReference type="EMBL" id="KAA6446935.1"/>
    </source>
</evidence>
<sequence length="124" mass="14371">MSEENLNELEIISPSLAASVITKKELFNTFSLKDEKEKGTDPVVARIKQLIIQRVDTSPKKDSKEDRMKYLNAAQNLLESFIPVRTLSNVIELYHDINKHLQAENRMMRTLINESMNSIKIFMF</sequence>
<dbReference type="EMBL" id="QSND01000007">
    <property type="protein sequence ID" value="KAA6446935.1"/>
    <property type="molecule type" value="Genomic_DNA"/>
</dbReference>
<organism evidence="1 2">
    <name type="scientific">Bacillus swezeyi</name>
    <dbReference type="NCBI Taxonomy" id="1925020"/>
    <lineage>
        <taxon>Bacteria</taxon>
        <taxon>Bacillati</taxon>
        <taxon>Bacillota</taxon>
        <taxon>Bacilli</taxon>
        <taxon>Bacillales</taxon>
        <taxon>Bacillaceae</taxon>
        <taxon>Bacillus</taxon>
    </lineage>
</organism>
<evidence type="ECO:0000313" key="2">
    <source>
        <dbReference type="Proteomes" id="UP000324326"/>
    </source>
</evidence>